<feature type="transmembrane region" description="Helical" evidence="1">
    <location>
        <begin position="79"/>
        <end position="100"/>
    </location>
</feature>
<dbReference type="AlphaFoldDB" id="A0A7Y0AYK2"/>
<evidence type="ECO:0000313" key="2">
    <source>
        <dbReference type="EMBL" id="NML75710.1"/>
    </source>
</evidence>
<keyword evidence="3" id="KW-1185">Reference proteome</keyword>
<keyword evidence="1" id="KW-1133">Transmembrane helix</keyword>
<organism evidence="2 3">
    <name type="scientific">Rhizobium terricola</name>
    <dbReference type="NCBI Taxonomy" id="2728849"/>
    <lineage>
        <taxon>Bacteria</taxon>
        <taxon>Pseudomonadati</taxon>
        <taxon>Pseudomonadota</taxon>
        <taxon>Alphaproteobacteria</taxon>
        <taxon>Hyphomicrobiales</taxon>
        <taxon>Rhizobiaceae</taxon>
        <taxon>Rhizobium/Agrobacterium group</taxon>
        <taxon>Rhizobium</taxon>
    </lineage>
</organism>
<evidence type="ECO:0000256" key="1">
    <source>
        <dbReference type="SAM" id="Phobius"/>
    </source>
</evidence>
<name>A0A7Y0AYK2_9HYPH</name>
<dbReference type="InterPro" id="IPR010406">
    <property type="entry name" value="DUF1003"/>
</dbReference>
<dbReference type="Proteomes" id="UP000541470">
    <property type="component" value="Unassembled WGS sequence"/>
</dbReference>
<comment type="caution">
    <text evidence="2">The sequence shown here is derived from an EMBL/GenBank/DDBJ whole genome shotgun (WGS) entry which is preliminary data.</text>
</comment>
<sequence>MKQTERRPAIVGKLDRNIEALLDRQARDREEASREEKVAAAITRFVGSMLFVYLHILFFGLWITVNLGFLPVLPPFDSSLVVLAMFASVEAIFLSTFVLISQNRMSAAADKRADLNLQISLLAEHEATQLIAMVSAIARHLQIPTEADGEIEELTREVVPDQVLDHIEKKAEDGKAGGV</sequence>
<gene>
    <name evidence="2" type="ORF">HHL25_16390</name>
</gene>
<protein>
    <submittedName>
        <fullName evidence="2">DUF1003 domain-containing protein</fullName>
    </submittedName>
</protein>
<dbReference type="Pfam" id="PF06210">
    <property type="entry name" value="DUF1003"/>
    <property type="match status" value="1"/>
</dbReference>
<keyword evidence="1" id="KW-0812">Transmembrane</keyword>
<feature type="transmembrane region" description="Helical" evidence="1">
    <location>
        <begin position="50"/>
        <end position="73"/>
    </location>
</feature>
<dbReference type="EMBL" id="JABBGK010000003">
    <property type="protein sequence ID" value="NML75710.1"/>
    <property type="molecule type" value="Genomic_DNA"/>
</dbReference>
<evidence type="ECO:0000313" key="3">
    <source>
        <dbReference type="Proteomes" id="UP000541470"/>
    </source>
</evidence>
<keyword evidence="1" id="KW-0472">Membrane</keyword>
<proteinExistence type="predicted"/>
<dbReference type="RefSeq" id="WP_169593537.1">
    <property type="nucleotide sequence ID" value="NZ_JABBGK010000003.1"/>
</dbReference>
<reference evidence="2 3" key="1">
    <citation type="submission" date="2020-04" db="EMBL/GenBank/DDBJ databases">
        <title>Rhizobium sp. S-51 isolated from soil.</title>
        <authorList>
            <person name="Dahal R.H."/>
        </authorList>
    </citation>
    <scope>NUCLEOTIDE SEQUENCE [LARGE SCALE GENOMIC DNA]</scope>
    <source>
        <strain evidence="2 3">S-51</strain>
    </source>
</reference>
<accession>A0A7Y0AYK2</accession>